<dbReference type="GO" id="GO:0006351">
    <property type="term" value="P:DNA-templated transcription"/>
    <property type="evidence" value="ECO:0007669"/>
    <property type="project" value="TreeGrafter"/>
</dbReference>
<feature type="region of interest" description="Disordered" evidence="1">
    <location>
        <begin position="326"/>
        <end position="370"/>
    </location>
</feature>
<evidence type="ECO:0000259" key="2">
    <source>
        <dbReference type="Pfam" id="PF07744"/>
    </source>
</evidence>
<comment type="caution">
    <text evidence="3">The sequence shown here is derived from an EMBL/GenBank/DDBJ whole genome shotgun (WGS) entry which is preliminary data.</text>
</comment>
<feature type="compositionally biased region" description="Polar residues" evidence="1">
    <location>
        <begin position="588"/>
        <end position="615"/>
    </location>
</feature>
<evidence type="ECO:0000313" key="3">
    <source>
        <dbReference type="EMBL" id="KAD2394295.1"/>
    </source>
</evidence>
<proteinExistence type="predicted"/>
<reference evidence="3 4" key="1">
    <citation type="submission" date="2019-05" db="EMBL/GenBank/DDBJ databases">
        <title>Mikania micrantha, genome provides insights into the molecular mechanism of rapid growth.</title>
        <authorList>
            <person name="Liu B."/>
        </authorList>
    </citation>
    <scope>NUCLEOTIDE SEQUENCE [LARGE SCALE GENOMIC DNA]</scope>
    <source>
        <strain evidence="3">NLD-2019</strain>
        <tissue evidence="3">Leaf</tissue>
    </source>
</reference>
<feature type="compositionally biased region" description="Polar residues" evidence="1">
    <location>
        <begin position="328"/>
        <end position="354"/>
    </location>
</feature>
<name>A0A5N6LQ34_9ASTR</name>
<evidence type="ECO:0000256" key="1">
    <source>
        <dbReference type="SAM" id="MobiDB-lite"/>
    </source>
</evidence>
<feature type="compositionally biased region" description="Basic and acidic residues" evidence="1">
    <location>
        <begin position="496"/>
        <end position="507"/>
    </location>
</feature>
<dbReference type="GO" id="GO:0005634">
    <property type="term" value="C:nucleus"/>
    <property type="evidence" value="ECO:0007669"/>
    <property type="project" value="TreeGrafter"/>
</dbReference>
<feature type="region of interest" description="Disordered" evidence="1">
    <location>
        <begin position="459"/>
        <end position="615"/>
    </location>
</feature>
<feature type="compositionally biased region" description="Low complexity" evidence="1">
    <location>
        <begin position="391"/>
        <end position="405"/>
    </location>
</feature>
<protein>
    <recommendedName>
        <fullName evidence="2">Spen paralogue and orthologue SPOC C-terminal domain-containing protein</fullName>
    </recommendedName>
</protein>
<feature type="region of interest" description="Disordered" evidence="1">
    <location>
        <begin position="385"/>
        <end position="417"/>
    </location>
</feature>
<keyword evidence="4" id="KW-1185">Reference proteome</keyword>
<feature type="compositionally biased region" description="Pro residues" evidence="1">
    <location>
        <begin position="526"/>
        <end position="541"/>
    </location>
</feature>
<gene>
    <name evidence="3" type="ORF">E3N88_41272</name>
</gene>
<sequence>MVLQPLQGLSNNDHLTGLSSNINLATLTSSVSNFQDGRFGFPINQPTSIEPMRLKHQFDNQLHEQNLISETHAGQPAVDSNLQELIMILSSKYGPMKAPLEAGTPEYMKLVEILQQSSVIGRESSVEELSGGLKEIRSYSKEDATNNIQNVETASLTEDNSCRNNQAKISSEEKNAEQLWQGSLQLSSSVTLSAVAIFKSGEKLVGNYWPDFIEVKGKVRLEAFEKYVQDLPRSRNRGLMVISVSWNEGSSNIGLNGMKEVAKGYKKSSRVGFAQLLPGIDLYICPRSDPIITILAKYGFFKGMSVLDDKPDSMIGCVVWRKNRPINPVTNTSDGKNSPNLTQPQNSPPGFSSNHTERKLSPENTGSSHHNELLTLPLTTVCVDVDHDRGSSSSSSSPLKNSVSSDPGNLGLKKRPFEDDDLPEFDFGVACGKSTFACKPLSSPKKFDDSRLTQLPLITNERGPPELHNKLPPEKNDGSYKQLLKKPKLFDDDDMPEWRPPEWRPPELHNQLPLESTTSNFQNLPLFPPPPPLPPVPPPPRADNHSSFSYQPFRPPISSQPPVFARPPSQPLQQPPLPPPLPPQPPSHTSGRFQSNQVLWHQVPFSSSNGRHQQL</sequence>
<feature type="compositionally biased region" description="Pro residues" evidence="1">
    <location>
        <begin position="553"/>
        <end position="586"/>
    </location>
</feature>
<feature type="compositionally biased region" description="Polar residues" evidence="1">
    <location>
        <begin position="513"/>
        <end position="523"/>
    </location>
</feature>
<feature type="domain" description="Spen paralogue and orthologue SPOC C-terminal" evidence="2">
    <location>
        <begin position="172"/>
        <end position="321"/>
    </location>
</feature>
<dbReference type="CDD" id="cd21538">
    <property type="entry name" value="SPOC_TFIIS"/>
    <property type="match status" value="1"/>
</dbReference>
<dbReference type="AlphaFoldDB" id="A0A5N6LQ34"/>
<feature type="compositionally biased region" description="Basic and acidic residues" evidence="1">
    <location>
        <begin position="463"/>
        <end position="478"/>
    </location>
</feature>
<dbReference type="PANTHER" id="PTHR11477">
    <property type="entry name" value="TRANSCRIPTION FACTOR S-II ZINC FINGER DOMAIN-CONTAINING PROTEIN"/>
    <property type="match status" value="1"/>
</dbReference>
<dbReference type="PANTHER" id="PTHR11477:SF37">
    <property type="entry name" value="SPEN PARALOGUE AND ORTHOLOGUE SPOC C-TERMINAL DOMAIN-CONTAINING PROTEIN"/>
    <property type="match status" value="1"/>
</dbReference>
<dbReference type="Pfam" id="PF07744">
    <property type="entry name" value="SPOC"/>
    <property type="match status" value="1"/>
</dbReference>
<dbReference type="OrthoDB" id="1939347at2759"/>
<organism evidence="3 4">
    <name type="scientific">Mikania micrantha</name>
    <name type="common">bitter vine</name>
    <dbReference type="NCBI Taxonomy" id="192012"/>
    <lineage>
        <taxon>Eukaryota</taxon>
        <taxon>Viridiplantae</taxon>
        <taxon>Streptophyta</taxon>
        <taxon>Embryophyta</taxon>
        <taxon>Tracheophyta</taxon>
        <taxon>Spermatophyta</taxon>
        <taxon>Magnoliopsida</taxon>
        <taxon>eudicotyledons</taxon>
        <taxon>Gunneridae</taxon>
        <taxon>Pentapetalae</taxon>
        <taxon>asterids</taxon>
        <taxon>campanulids</taxon>
        <taxon>Asterales</taxon>
        <taxon>Asteraceae</taxon>
        <taxon>Asteroideae</taxon>
        <taxon>Heliantheae alliance</taxon>
        <taxon>Eupatorieae</taxon>
        <taxon>Mikania</taxon>
    </lineage>
</organism>
<evidence type="ECO:0000313" key="4">
    <source>
        <dbReference type="Proteomes" id="UP000326396"/>
    </source>
</evidence>
<dbReference type="EMBL" id="SZYD01000019">
    <property type="protein sequence ID" value="KAD2394295.1"/>
    <property type="molecule type" value="Genomic_DNA"/>
</dbReference>
<dbReference type="Proteomes" id="UP000326396">
    <property type="component" value="Linkage Group LG9"/>
</dbReference>
<dbReference type="InterPro" id="IPR012921">
    <property type="entry name" value="SPOC_C"/>
</dbReference>
<accession>A0A5N6LQ34</accession>